<evidence type="ECO:0000259" key="11">
    <source>
        <dbReference type="PROSITE" id="PS51643"/>
    </source>
</evidence>
<comment type="similarity">
    <text evidence="1">In the N-terminal section; belongs to the CRISPR-associated nuclease Cas3-HD family.</text>
</comment>
<dbReference type="InterPro" id="IPR006474">
    <property type="entry name" value="Helicase_Cas3_CRISPR-ass_core"/>
</dbReference>
<gene>
    <name evidence="12" type="ORF">SAMN05421742_1108</name>
</gene>
<dbReference type="RefSeq" id="WP_092620901.1">
    <property type="nucleotide sequence ID" value="NZ_FNCV01000010.1"/>
</dbReference>
<dbReference type="GO" id="GO:0051607">
    <property type="term" value="P:defense response to virus"/>
    <property type="evidence" value="ECO:0007669"/>
    <property type="project" value="UniProtKB-KW"/>
</dbReference>
<protein>
    <submittedName>
        <fullName evidence="12">CRISPR-associated endonuclease/helicase Cas3</fullName>
    </submittedName>
</protein>
<reference evidence="13" key="1">
    <citation type="submission" date="2016-10" db="EMBL/GenBank/DDBJ databases">
        <authorList>
            <person name="Varghese N."/>
            <person name="Submissions S."/>
        </authorList>
    </citation>
    <scope>NUCLEOTIDE SEQUENCE [LARGE SCALE GENOMIC DNA]</scope>
    <source>
        <strain evidence="13">930I</strain>
    </source>
</reference>
<dbReference type="PANTHER" id="PTHR47963:SF9">
    <property type="entry name" value="CRISPR-ASSOCIATED ENDONUCLEASE_HELICASE CAS3"/>
    <property type="match status" value="1"/>
</dbReference>
<comment type="similarity">
    <text evidence="2">In the central section; belongs to the CRISPR-associated helicase Cas3 family.</text>
</comment>
<evidence type="ECO:0000313" key="12">
    <source>
        <dbReference type="EMBL" id="SDH68084.1"/>
    </source>
</evidence>
<keyword evidence="13" id="KW-1185">Reference proteome</keyword>
<evidence type="ECO:0000256" key="10">
    <source>
        <dbReference type="SAM" id="MobiDB-lite"/>
    </source>
</evidence>
<dbReference type="InterPro" id="IPR050547">
    <property type="entry name" value="DEAD_box_RNA_helicases"/>
</dbReference>
<evidence type="ECO:0000256" key="9">
    <source>
        <dbReference type="ARBA" id="ARBA00023118"/>
    </source>
</evidence>
<dbReference type="AlphaFoldDB" id="A0A1G8EDY0"/>
<dbReference type="SMART" id="SM00471">
    <property type="entry name" value="HDc"/>
    <property type="match status" value="1"/>
</dbReference>
<dbReference type="OrthoDB" id="9810236at2"/>
<dbReference type="NCBIfam" id="TIGR01596">
    <property type="entry name" value="cas3_HD"/>
    <property type="match status" value="1"/>
</dbReference>
<evidence type="ECO:0000256" key="5">
    <source>
        <dbReference type="ARBA" id="ARBA00022741"/>
    </source>
</evidence>
<dbReference type="GO" id="GO:0005524">
    <property type="term" value="F:ATP binding"/>
    <property type="evidence" value="ECO:0007669"/>
    <property type="project" value="UniProtKB-KW"/>
</dbReference>
<dbReference type="GO" id="GO:0003723">
    <property type="term" value="F:RNA binding"/>
    <property type="evidence" value="ECO:0007669"/>
    <property type="project" value="TreeGrafter"/>
</dbReference>
<keyword evidence="3" id="KW-0540">Nuclease</keyword>
<keyword evidence="6" id="KW-0378">Hydrolase</keyword>
<feature type="region of interest" description="Disordered" evidence="10">
    <location>
        <begin position="897"/>
        <end position="916"/>
    </location>
</feature>
<dbReference type="GO" id="GO:0046872">
    <property type="term" value="F:metal ion binding"/>
    <property type="evidence" value="ECO:0007669"/>
    <property type="project" value="UniProtKB-KW"/>
</dbReference>
<dbReference type="Gene3D" id="3.40.50.300">
    <property type="entry name" value="P-loop containing nucleotide triphosphate hydrolases"/>
    <property type="match status" value="2"/>
</dbReference>
<organism evidence="12 13">
    <name type="scientific">Roseospirillum parvum</name>
    <dbReference type="NCBI Taxonomy" id="83401"/>
    <lineage>
        <taxon>Bacteria</taxon>
        <taxon>Pseudomonadati</taxon>
        <taxon>Pseudomonadota</taxon>
        <taxon>Alphaproteobacteria</taxon>
        <taxon>Rhodospirillales</taxon>
        <taxon>Rhodospirillaceae</taxon>
        <taxon>Roseospirillum</taxon>
    </lineage>
</organism>
<evidence type="ECO:0000256" key="6">
    <source>
        <dbReference type="ARBA" id="ARBA00022801"/>
    </source>
</evidence>
<dbReference type="NCBIfam" id="TIGR01587">
    <property type="entry name" value="cas3_core"/>
    <property type="match status" value="1"/>
</dbReference>
<dbReference type="InterPro" id="IPR006483">
    <property type="entry name" value="CRISPR-assoc_Cas3_HD"/>
</dbReference>
<dbReference type="Gene3D" id="1.10.3210.30">
    <property type="match status" value="1"/>
</dbReference>
<dbReference type="InterPro" id="IPR027417">
    <property type="entry name" value="P-loop_NTPase"/>
</dbReference>
<dbReference type="SUPFAM" id="SSF52540">
    <property type="entry name" value="P-loop containing nucleoside triphosphate hydrolases"/>
    <property type="match status" value="1"/>
</dbReference>
<dbReference type="PROSITE" id="PS51643">
    <property type="entry name" value="HD_CAS3"/>
    <property type="match status" value="1"/>
</dbReference>
<dbReference type="Proteomes" id="UP000217076">
    <property type="component" value="Unassembled WGS sequence"/>
</dbReference>
<evidence type="ECO:0000256" key="2">
    <source>
        <dbReference type="ARBA" id="ARBA00009046"/>
    </source>
</evidence>
<dbReference type="EMBL" id="FNCV01000010">
    <property type="protein sequence ID" value="SDH68084.1"/>
    <property type="molecule type" value="Genomic_DNA"/>
</dbReference>
<keyword evidence="5" id="KW-0547">Nucleotide-binding</keyword>
<name>A0A1G8EDY0_9PROT</name>
<keyword evidence="7 12" id="KW-0347">Helicase</keyword>
<dbReference type="GO" id="GO:0003724">
    <property type="term" value="F:RNA helicase activity"/>
    <property type="evidence" value="ECO:0007669"/>
    <property type="project" value="TreeGrafter"/>
</dbReference>
<dbReference type="CDD" id="cd09641">
    <property type="entry name" value="Cas3''_I"/>
    <property type="match status" value="1"/>
</dbReference>
<evidence type="ECO:0000256" key="1">
    <source>
        <dbReference type="ARBA" id="ARBA00006847"/>
    </source>
</evidence>
<dbReference type="GO" id="GO:0004519">
    <property type="term" value="F:endonuclease activity"/>
    <property type="evidence" value="ECO:0007669"/>
    <property type="project" value="UniProtKB-KW"/>
</dbReference>
<evidence type="ECO:0000256" key="8">
    <source>
        <dbReference type="ARBA" id="ARBA00022840"/>
    </source>
</evidence>
<proteinExistence type="inferred from homology"/>
<dbReference type="Pfam" id="PF22590">
    <property type="entry name" value="Cas3-like_C_2"/>
    <property type="match status" value="1"/>
</dbReference>
<evidence type="ECO:0000256" key="4">
    <source>
        <dbReference type="ARBA" id="ARBA00022723"/>
    </source>
</evidence>
<dbReference type="InterPro" id="IPR003607">
    <property type="entry name" value="HD/PDEase_dom"/>
</dbReference>
<dbReference type="InterPro" id="IPR054712">
    <property type="entry name" value="Cas3-like_dom"/>
</dbReference>
<evidence type="ECO:0000313" key="13">
    <source>
        <dbReference type="Proteomes" id="UP000217076"/>
    </source>
</evidence>
<feature type="compositionally biased region" description="Gly residues" evidence="10">
    <location>
        <begin position="907"/>
        <end position="916"/>
    </location>
</feature>
<dbReference type="InterPro" id="IPR038257">
    <property type="entry name" value="CRISPR-assoc_Cas3_HD_sf"/>
</dbReference>
<dbReference type="Pfam" id="PF18019">
    <property type="entry name" value="Cas3_HD"/>
    <property type="match status" value="1"/>
</dbReference>
<keyword evidence="12" id="KW-0255">Endonuclease</keyword>
<dbReference type="PANTHER" id="PTHR47963">
    <property type="entry name" value="DEAD-BOX ATP-DEPENDENT RNA HELICASE 47, MITOCHONDRIAL"/>
    <property type="match status" value="1"/>
</dbReference>
<keyword evidence="4" id="KW-0479">Metal-binding</keyword>
<evidence type="ECO:0000256" key="3">
    <source>
        <dbReference type="ARBA" id="ARBA00022722"/>
    </source>
</evidence>
<feature type="domain" description="HD Cas3-type" evidence="11">
    <location>
        <begin position="20"/>
        <end position="211"/>
    </location>
</feature>
<sequence>MRQPFLAFWGKAHPSRDAPLHLPTHPLVCHALDVAAVAERLLAADPLRRRALAEALALPETVCTPLLVTLAALHDMGKFALPFQAKVPAHLPAVLGGHAVLADPGHDTAGWLWFAHLCPPEVAQRLGPRRGLNQLLPAAFGHHGRPPRDDPGTTRDLARRLFPPPSRAAANAFAGWVVATLAPAEPPPLKEAAAKRAALAVAGLIATADWIGSAQGWFPYAAAPDDPAAYWHQVARPAAATAVAEAGVVPAPAAPARGLAGLTGGADLTPTPLQQWAATVALPAHGPVLALLEDLTGSGKTEAALLLAHRLMAAGRAGGLYLALPTQATANAMFDRLGALYRRLFAASAAPSLALAHGDRGLHPGFRAARLPAAPGEGAYGGGVPQTPADEPAGAQCAAWIADDRRLAFLADVGAGTVDQALLSVLPARHTGLRRFGLLGKVLILDEVHAYDAYVGEEIAALIEAHAALGGHTLLLSATLPATQRARLTAAFARGAGGLEAAGQTATAPYPAATLHGAGIARTEPVDAWTRQARRLPVRCLPTVAAGLDAAEAAARAGGAVLVLRNTVDDAIATHDALAARGLAPLLFHARFALGDRLAIEAEVMRRFGRDSQPEARAGRILVATQVVEQSLDVDFDALVTDLAPIDLLIQRAGRLWRHPRPDRLGTPELLVVAPPAAEDPPADWLRAELPGTAAVYRHAGVLWRTARLIQRLGAFDLPARARELIEAVYGPAATEPPALTAASRVADGAALAGGSKARATVLALSAGYAHAPLWAPDHRLKTRDGDDPVVLRLGRRQGATLRPWIDPGPDQPPALAWRLSQLSWSARWLAPVAWEEPDPELARAAAAARADWGRWERDLPLVALEPGADGTWRGLARDPEGRPRALTYCARRGLGLAGDEQPAPQGGCGLPPGHS</sequence>
<keyword evidence="9" id="KW-0051">Antiviral defense</keyword>
<evidence type="ECO:0000256" key="7">
    <source>
        <dbReference type="ARBA" id="ARBA00022806"/>
    </source>
</evidence>
<dbReference type="STRING" id="83401.SAMN05421742_1108"/>
<dbReference type="GO" id="GO:0016787">
    <property type="term" value="F:hydrolase activity"/>
    <property type="evidence" value="ECO:0007669"/>
    <property type="project" value="UniProtKB-KW"/>
</dbReference>
<accession>A0A1G8EDY0</accession>
<keyword evidence="8" id="KW-0067">ATP-binding</keyword>